<feature type="transmembrane region" description="Helical" evidence="1">
    <location>
        <begin position="20"/>
        <end position="41"/>
    </location>
</feature>
<evidence type="ECO:0000313" key="3">
    <source>
        <dbReference type="Proteomes" id="UP001492380"/>
    </source>
</evidence>
<comment type="caution">
    <text evidence="2">The sequence shown here is derived from an EMBL/GenBank/DDBJ whole genome shotgun (WGS) entry which is preliminary data.</text>
</comment>
<keyword evidence="3" id="KW-1185">Reference proteome</keyword>
<keyword evidence="1" id="KW-0472">Membrane</keyword>
<dbReference type="EMBL" id="JBBWRZ010000001">
    <property type="protein sequence ID" value="KAK8246253.1"/>
    <property type="molecule type" value="Genomic_DNA"/>
</dbReference>
<organism evidence="2 3">
    <name type="scientific">Phyllosticta capitalensis</name>
    <dbReference type="NCBI Taxonomy" id="121624"/>
    <lineage>
        <taxon>Eukaryota</taxon>
        <taxon>Fungi</taxon>
        <taxon>Dikarya</taxon>
        <taxon>Ascomycota</taxon>
        <taxon>Pezizomycotina</taxon>
        <taxon>Dothideomycetes</taxon>
        <taxon>Dothideomycetes incertae sedis</taxon>
        <taxon>Botryosphaeriales</taxon>
        <taxon>Phyllostictaceae</taxon>
        <taxon>Phyllosticta</taxon>
    </lineage>
</organism>
<keyword evidence="1" id="KW-1133">Transmembrane helix</keyword>
<reference evidence="2 3" key="1">
    <citation type="submission" date="2024-04" db="EMBL/GenBank/DDBJ databases">
        <title>Phyllosticta paracitricarpa is synonymous to the EU quarantine fungus P. citricarpa based on phylogenomic analyses.</title>
        <authorList>
            <consortium name="Lawrence Berkeley National Laboratory"/>
            <person name="Van Ingen-Buijs V.A."/>
            <person name="Van Westerhoven A.C."/>
            <person name="Haridas S."/>
            <person name="Skiadas P."/>
            <person name="Martin F."/>
            <person name="Groenewald J.Z."/>
            <person name="Crous P.W."/>
            <person name="Seidl M.F."/>
        </authorList>
    </citation>
    <scope>NUCLEOTIDE SEQUENCE [LARGE SCALE GENOMIC DNA]</scope>
    <source>
        <strain evidence="2 3">CBS 123374</strain>
    </source>
</reference>
<accession>A0ABR1Z1I5</accession>
<name>A0ABR1Z1I5_9PEZI</name>
<evidence type="ECO:0000313" key="2">
    <source>
        <dbReference type="EMBL" id="KAK8246253.1"/>
    </source>
</evidence>
<feature type="transmembrane region" description="Helical" evidence="1">
    <location>
        <begin position="62"/>
        <end position="84"/>
    </location>
</feature>
<proteinExistence type="predicted"/>
<sequence length="85" mass="9489">MSTSDLAACGTGPDLLVRGVRMLLSSFLLVFCPSSRALYLFTTLLTPCCDSRTWRFVTSHCLWVVWSPILTSCLWGSFFLAPAFF</sequence>
<gene>
    <name evidence="2" type="ORF">HDK90DRAFT_5720</name>
</gene>
<evidence type="ECO:0000256" key="1">
    <source>
        <dbReference type="SAM" id="Phobius"/>
    </source>
</evidence>
<dbReference type="Proteomes" id="UP001492380">
    <property type="component" value="Unassembled WGS sequence"/>
</dbReference>
<protein>
    <submittedName>
        <fullName evidence="2">Uncharacterized protein</fullName>
    </submittedName>
</protein>
<keyword evidence="1" id="KW-0812">Transmembrane</keyword>